<dbReference type="Proteomes" id="UP000437736">
    <property type="component" value="Unassembled WGS sequence"/>
</dbReference>
<dbReference type="PANTHER" id="PTHR39190:SF1">
    <property type="entry name" value="FLAGELLAR ASSEMBLY FACTOR FLIW"/>
    <property type="match status" value="1"/>
</dbReference>
<evidence type="ECO:0000313" key="6">
    <source>
        <dbReference type="Proteomes" id="UP000437736"/>
    </source>
</evidence>
<protein>
    <recommendedName>
        <fullName evidence="4">Flagellar assembly factor FliW</fullName>
    </recommendedName>
</protein>
<evidence type="ECO:0000256" key="4">
    <source>
        <dbReference type="HAMAP-Rule" id="MF_01185"/>
    </source>
</evidence>
<dbReference type="Gene3D" id="2.30.290.10">
    <property type="entry name" value="BH3618-like"/>
    <property type="match status" value="1"/>
</dbReference>
<proteinExistence type="inferred from homology"/>
<sequence>MTDVLMPVLSTIRFPQGIPGFGTLREARCEPWGGDESPFVLLSAEEPSVRFVVAPPHIFFPDYRPEVPADIRADLALADGEGLLLVILTLGSGPADTTANLLGPLVVNPATGRARQAVLNAAEWSPRTPLLAT</sequence>
<dbReference type="InterPro" id="IPR024046">
    <property type="entry name" value="Flagellar_assmbl_FliW_dom_sf"/>
</dbReference>
<accession>A0ABW9QSF0</accession>
<keyword evidence="6" id="KW-1185">Reference proteome</keyword>
<comment type="subunit">
    <text evidence="4">Interacts with translational regulator CsrA and flagellin(s).</text>
</comment>
<dbReference type="EMBL" id="WJHE01000386">
    <property type="protein sequence ID" value="MST32777.1"/>
    <property type="molecule type" value="Genomic_DNA"/>
</dbReference>
<evidence type="ECO:0000256" key="1">
    <source>
        <dbReference type="ARBA" id="ARBA00022490"/>
    </source>
</evidence>
<dbReference type="Pfam" id="PF02623">
    <property type="entry name" value="FliW"/>
    <property type="match status" value="1"/>
</dbReference>
<comment type="caution">
    <text evidence="5">The sequence shown here is derived from an EMBL/GenBank/DDBJ whole genome shotgun (WGS) entry which is preliminary data.</text>
</comment>
<evidence type="ECO:0000313" key="5">
    <source>
        <dbReference type="EMBL" id="MST32777.1"/>
    </source>
</evidence>
<keyword evidence="3 4" id="KW-0810">Translation regulation</keyword>
<dbReference type="HAMAP" id="MF_01185">
    <property type="entry name" value="FliW"/>
    <property type="match status" value="1"/>
</dbReference>
<keyword evidence="5" id="KW-0966">Cell projection</keyword>
<gene>
    <name evidence="4" type="primary">fliW</name>
    <name evidence="5" type="ORF">GHK86_08590</name>
</gene>
<reference evidence="5 6" key="1">
    <citation type="submission" date="2019-11" db="EMBL/GenBank/DDBJ databases">
        <title>Acidiferrimicrobium australis gen. nov., sp. nov., an acidophilic and obligately heterotrophic, member of the Actinobacteria that catalyses dissimilatory oxido- reduction of iron isolated from metal-rich acidic water in Chile.</title>
        <authorList>
            <person name="Gonzalez D."/>
            <person name="Huber K."/>
            <person name="Hedrich S."/>
            <person name="Rojas-Villalobos C."/>
            <person name="Quatrini R."/>
            <person name="Dinamarca M.A."/>
            <person name="Schwarz A."/>
            <person name="Canales C."/>
            <person name="Nancucheo I."/>
        </authorList>
    </citation>
    <scope>NUCLEOTIDE SEQUENCE [LARGE SCALE GENOMIC DNA]</scope>
    <source>
        <strain evidence="5 6">USS-CCA1</strain>
    </source>
</reference>
<name>A0ABW9QSF0_9ACTN</name>
<organism evidence="5 6">
    <name type="scientific">Acidiferrimicrobium australe</name>
    <dbReference type="NCBI Taxonomy" id="2664430"/>
    <lineage>
        <taxon>Bacteria</taxon>
        <taxon>Bacillati</taxon>
        <taxon>Actinomycetota</taxon>
        <taxon>Acidimicrobiia</taxon>
        <taxon>Acidimicrobiales</taxon>
        <taxon>Acidimicrobiaceae</taxon>
        <taxon>Acidiferrimicrobium</taxon>
    </lineage>
</organism>
<keyword evidence="5" id="KW-0969">Cilium</keyword>
<keyword evidence="4" id="KW-0143">Chaperone</keyword>
<keyword evidence="2 4" id="KW-1005">Bacterial flagellum biogenesis</keyword>
<evidence type="ECO:0000256" key="2">
    <source>
        <dbReference type="ARBA" id="ARBA00022795"/>
    </source>
</evidence>
<comment type="function">
    <text evidence="4">Acts as an anti-CsrA protein, binds CsrA and prevents it from repressing translation of its target genes, one of which is flagellin. Binds to flagellin and participates in the assembly of the flagellum.</text>
</comment>
<comment type="subcellular location">
    <subcellularLocation>
        <location evidence="4">Cytoplasm</location>
    </subcellularLocation>
</comment>
<comment type="similarity">
    <text evidence="4">Belongs to the FliW family.</text>
</comment>
<dbReference type="PANTHER" id="PTHR39190">
    <property type="entry name" value="FLAGELLAR ASSEMBLY FACTOR FLIW"/>
    <property type="match status" value="1"/>
</dbReference>
<evidence type="ECO:0000256" key="3">
    <source>
        <dbReference type="ARBA" id="ARBA00022845"/>
    </source>
</evidence>
<dbReference type="SUPFAM" id="SSF141457">
    <property type="entry name" value="BH3618-like"/>
    <property type="match status" value="1"/>
</dbReference>
<keyword evidence="1 4" id="KW-0963">Cytoplasm</keyword>
<dbReference type="InterPro" id="IPR003775">
    <property type="entry name" value="Flagellar_assembly_factor_FliW"/>
</dbReference>
<keyword evidence="5" id="KW-0282">Flagellum</keyword>